<evidence type="ECO:0000256" key="4">
    <source>
        <dbReference type="ARBA" id="ARBA00004563"/>
    </source>
</evidence>
<evidence type="ECO:0000256" key="5">
    <source>
        <dbReference type="ARBA" id="ARBA00004578"/>
    </source>
</evidence>
<evidence type="ECO:0000256" key="18">
    <source>
        <dbReference type="ARBA" id="ARBA00022844"/>
    </source>
</evidence>
<comment type="function">
    <text evidence="33">Envelope glycoprotein gp160: Oligomerizes in the host endoplasmic reticulum into predominantly trimers. In a second time, gp160 transits in the host Golgi, where glycosylation is completed. The precursor is then proteolytically cleaved in the trans-Golgi and thereby activated by cellular furin or furin-like proteases to produce gp120 and gp41.</text>
</comment>
<keyword evidence="8 33" id="KW-1170">Fusion of virus membrane with host endosomal membrane</keyword>
<comment type="miscellaneous">
    <text evidence="33">Inhibitors targeting HIV-1 viral envelope proteins are used as antiretroviral drugs. Attachment of virions to the cell surface via non-specific interactions and CD4 binding can be blocked by inhibitors that include cyanovirin-N, cyclotriazadisulfonamide analogs, PRO 2000, TNX 355 and PRO 542. In addition, BMS 806 can block CD4-induced conformational changes. Env interactions with the coreceptor molecules can be targeted by CCR5 antagonists including SCH-D, maraviroc (UK 427857) and aplaviroc (GW 873140), and the CXCR4 antagonist AMD 070. Fusion of viral and cellular membranes can be inhibited by peptides such as enfuvirtide and tifuvirtide (T 1249). Resistance to inhibitors associated with mutations in Env are observed. Most of the time, single mutations confer only a modest reduction in drug susceptibility. Combination of several mutations is usually required to develop a high-level drug resistance.</text>
</comment>
<keyword evidence="27 33" id="KW-1015">Disulfide bond</keyword>
<reference evidence="38" key="1">
    <citation type="submission" date="2020-07" db="EMBL/GenBank/DDBJ databases">
        <authorList>
            <person name="Gondim M."/>
        </authorList>
    </citation>
    <scope>NUCLEOTIDE SEQUENCE</scope>
    <source>
        <strain evidence="38">MM34.01.1B6</strain>
    </source>
</reference>
<name>A0A887EVD1_HV1</name>
<evidence type="ECO:0000256" key="7">
    <source>
        <dbReference type="ARBA" id="ARBA00022506"/>
    </source>
</evidence>
<keyword evidence="26 33" id="KW-0564">Palmitate</keyword>
<keyword evidence="13 33" id="KW-0165">Cleavage on pair of basic residues</keyword>
<proteinExistence type="inferred from homology"/>
<dbReference type="Pfam" id="PF00517">
    <property type="entry name" value="GP41"/>
    <property type="match status" value="1"/>
</dbReference>
<evidence type="ECO:0000259" key="36">
    <source>
        <dbReference type="Pfam" id="PF00516"/>
    </source>
</evidence>
<dbReference type="Gene3D" id="2.170.40.20">
    <property type="entry name" value="Human immunodeficiency virus 1, Gp160, envelope glycoprotein"/>
    <property type="match status" value="2"/>
</dbReference>
<dbReference type="GO" id="GO:0019064">
    <property type="term" value="P:fusion of virus membrane with host plasma membrane"/>
    <property type="evidence" value="ECO:0007669"/>
    <property type="project" value="UniProtKB-UniRule"/>
</dbReference>
<evidence type="ECO:0000256" key="6">
    <source>
        <dbReference type="ARBA" id="ARBA00004650"/>
    </source>
</evidence>
<evidence type="ECO:0000256" key="15">
    <source>
        <dbReference type="ARBA" id="ARBA00022703"/>
    </source>
</evidence>
<dbReference type="GO" id="GO:0075512">
    <property type="term" value="P:clathrin-dependent endocytosis of virus by host cell"/>
    <property type="evidence" value="ECO:0007669"/>
    <property type="project" value="UniProtKB-UniRule"/>
</dbReference>
<feature type="topological domain" description="Cytoplasmic" evidence="33">
    <location>
        <begin position="701"/>
        <end position="851"/>
    </location>
</feature>
<feature type="domain" description="Retroviral envelope protein GP41-like" evidence="37">
    <location>
        <begin position="525"/>
        <end position="714"/>
    </location>
</feature>
<feature type="disulfide bond" evidence="33">
    <location>
        <begin position="593"/>
        <end position="599"/>
    </location>
</feature>
<keyword evidence="10 33" id="KW-1165">Clathrin-mediated endocytosis of virus by host</keyword>
<dbReference type="EMBL" id="MT794613">
    <property type="protein sequence ID" value="QQX39153.1"/>
    <property type="molecule type" value="Genomic_RNA"/>
</dbReference>
<comment type="domain">
    <text evidence="33">Some of the most genetically diverse regions of the viral genome are present in Env. They are called variable regions 1 through 5 (V1 through V5). Coreceptor usage of gp120 is determined mainly by the primary structure of the third variable region (V3) in the outer domain of gp120. The sequence of V3 determines which coreceptor, CCR5 and/or CXCR4 (corresponding to R5/macrophage, X4/T cell and R5X4/T cell and macrophage tropism), is used to trigger the fusion potential of the Env complex, and hence which cells the virus can infect. Binding to CCR5 involves a region adjacent in addition to V3.</text>
</comment>
<accession>A0A887EVD1</accession>
<dbReference type="InterPro" id="IPR000328">
    <property type="entry name" value="GP41-like"/>
</dbReference>
<protein>
    <recommendedName>
        <fullName evidence="33">Envelope glycoprotein gp160</fullName>
    </recommendedName>
    <alternativeName>
        <fullName evidence="33">Env polyprotein</fullName>
    </alternativeName>
    <component>
        <recommendedName>
            <fullName evidence="33">Surface protein gp120</fullName>
            <shortName evidence="33">SU</shortName>
        </recommendedName>
        <alternativeName>
            <fullName evidence="33">Glycoprotein 120</fullName>
            <shortName evidence="33">gp120</shortName>
        </alternativeName>
    </component>
    <component>
        <recommendedName>
            <fullName evidence="33">Transmembrane protein gp41</fullName>
            <shortName evidence="33">TM</shortName>
        </recommendedName>
        <alternativeName>
            <fullName evidence="33">Glycoprotein 41</fullName>
            <shortName evidence="33">gp41</shortName>
        </alternativeName>
    </component>
</protein>
<comment type="similarity">
    <text evidence="33">Belongs to the HIV-1 env protein family.</text>
</comment>
<dbReference type="CDD" id="cd09909">
    <property type="entry name" value="HIV-1-like_HR1-HR2"/>
    <property type="match status" value="1"/>
</dbReference>
<evidence type="ECO:0000256" key="14">
    <source>
        <dbReference type="ARBA" id="ARBA00022692"/>
    </source>
</evidence>
<keyword evidence="14 33" id="KW-0812">Transmembrane</keyword>
<sequence>MRVKEIMRNCQHLWRWGMMLLGMLMICSATEKLWVTVYYGVPVWKEANTTLFCASDAKAYSTEAHNVWATHACVPTDPNPQEVVLGNVTENFNMWKNNMVEQMHEDIISLWDQSLKPCVKLTPLCVTLNCTNATKTNDSRIEELGLKNCSFNVTTTIRDKVKKEYALFYRLDVMPVANDSTSYILINCNTSTITQACPKTTFEPIPIHYCAPAGFAILKCNDKKFNGTGPCTNVSTIQCTHGIRPVVSTQLLLNGSLAEGEIMIRSENFTNNAKTIIVQLNESISINCTRPNNNTRKSIHITPGRAFYATGEVTGDIRQAHCNISRKDWNHTLIRIVEKLKEQYGNNKTIVFKQHSGGDPEITMHSFNCGGEFFYCNTTGLFNSTWNDNWNDTSTWNGTDTSNITLPCRIKQIINRWQEVGTAMYAPPISGYINCSSNITGLLLTRDGGNKTNTGETETETFRPEGGNMRDNWRSELYKYKVVKIEPLGIAPTRAKRRVVQREKRAVGTIGAMFLGFLGTAGSTMGAASLTLTVQARLLLSGIVQQQNNLLRAIEAQQHLLQLTVWGIKQLQARVLAVERYLRDQQLLGIWGCSGKLICTTAVPWNASWSNKTQKEIWENMTWMQWEREIDNYTGLIYTLLEESQNQQEKNEQELLELDKWASLWNWFSITNWLWYIRLFIMIVGGLIGLRIVFTILSIVNKVRKGYSPLSFQTRLPAQRGPDRPEEIEEEGGDRDRGGSGPLVNGFLAIVWVDLRNLFLFLYHRLRDLLLIVTRIVELLGRRGWEALKYWWNLLQYWSQELKKSAVSLLNTTAIVVAEGTDRIIKIVQRTFKAIRNIPRRIRQGAERALQ</sequence>
<dbReference type="GO" id="GO:1903908">
    <property type="term" value="P:positive regulation of plasma membrane raft polarization"/>
    <property type="evidence" value="ECO:0007669"/>
    <property type="project" value="UniProtKB-UniRule"/>
</dbReference>
<dbReference type="GO" id="GO:0019031">
    <property type="term" value="C:viral envelope"/>
    <property type="evidence" value="ECO:0007669"/>
    <property type="project" value="UniProtKB-KW"/>
</dbReference>
<evidence type="ECO:0000313" key="38">
    <source>
        <dbReference type="EMBL" id="QQX39153.1"/>
    </source>
</evidence>
<evidence type="ECO:0000256" key="33">
    <source>
        <dbReference type="HAMAP-Rule" id="MF_04083"/>
    </source>
</evidence>
<gene>
    <name evidence="33 38" type="primary">env</name>
</gene>
<evidence type="ECO:0000256" key="13">
    <source>
        <dbReference type="ARBA" id="ARBA00022685"/>
    </source>
</evidence>
<comment type="PTM">
    <text evidence="33">Highly glycosylated by host. The high number of glycan on the protein is reffered to as 'glycan shield' because it contributes to hide protein sequence from adaptive immune system.</text>
</comment>
<keyword evidence="25 33" id="KW-0472">Membrane</keyword>
<keyword evidence="23 33" id="KW-1039">Host endosome</keyword>
<dbReference type="Gene3D" id="1.20.5.490">
    <property type="entry name" value="Single helix bin"/>
    <property type="match status" value="1"/>
</dbReference>
<dbReference type="FunFam" id="2.170.40.20:FF:000003">
    <property type="entry name" value="Envelope glycoprotein gp160"/>
    <property type="match status" value="1"/>
</dbReference>
<evidence type="ECO:0000256" key="25">
    <source>
        <dbReference type="ARBA" id="ARBA00023136"/>
    </source>
</evidence>
<evidence type="ECO:0000259" key="37">
    <source>
        <dbReference type="Pfam" id="PF00517"/>
    </source>
</evidence>
<dbReference type="SUPFAM" id="SSF58069">
    <property type="entry name" value="Virus ectodomain"/>
    <property type="match status" value="1"/>
</dbReference>
<feature type="region of interest" description="Immunosuppression" evidence="33">
    <location>
        <begin position="569"/>
        <end position="587"/>
    </location>
</feature>
<feature type="domain" description="Human immunodeficiency virus 1 envelope glycoprotein Gp120" evidence="36">
    <location>
        <begin position="146"/>
        <end position="505"/>
    </location>
</feature>
<keyword evidence="24 33" id="KW-0175">Coiled coil</keyword>
<comment type="PTM">
    <text evidence="33">Specific enzymatic cleavages in vivo yield mature proteins. Envelope glycoproteins are synthesized as a inactive precursor that is heavily N-glycosylated and processed likely by host cell furin in the Golgi to yield the mature SU and TM proteins. The cleavage site between SU and TM requires the minimal sequence [KR]-X-[KR]-R. About 2 of the 9 disulfide bonds of gp41 are reduced by P4HB/PDI, following binding to CD4 receptor.</text>
</comment>
<keyword evidence="28 33" id="KW-0325">Glycoprotein</keyword>
<organismHost>
    <name type="scientific">Homo sapiens</name>
    <name type="common">Human</name>
    <dbReference type="NCBI Taxonomy" id="9606"/>
</organismHost>
<dbReference type="GO" id="GO:0019062">
    <property type="term" value="P:virion attachment to host cell"/>
    <property type="evidence" value="ECO:0007669"/>
    <property type="project" value="UniProtKB-UniRule"/>
</dbReference>
<dbReference type="Gene3D" id="1.10.287.210">
    <property type="match status" value="1"/>
</dbReference>
<evidence type="ECO:0000256" key="3">
    <source>
        <dbReference type="ARBA" id="ARBA00004505"/>
    </source>
</evidence>
<dbReference type="GO" id="GO:0055036">
    <property type="term" value="C:virion membrane"/>
    <property type="evidence" value="ECO:0007669"/>
    <property type="project" value="UniProtKB-SubCell"/>
</dbReference>
<evidence type="ECO:0000256" key="24">
    <source>
        <dbReference type="ARBA" id="ARBA00023054"/>
    </source>
</evidence>
<comment type="subunit">
    <text evidence="33">The mature envelope protein (Env) consists of a homotrimer of non-covalently associated gp120-gp41 heterodimers. The resulting complex protrudes from the virus surface as a spike. There seems to be as few as 10 spikes on the average virion. Surface protein gp120 interacts with host CD4, CCR5 and CXCR4. Gp120 also interacts with the C-type lectins CD209/DC-SIGN and CLEC4M/DC-SIGNR (collectively referred to as DC-SIGN(R)). Gp120 and gp41 interact with GalCer. Gp120 interacts with host ITGA4/ITGB7 complex; on CD4+ T-cells, this interaction results in rapid activation of integrin ITGAL/LFA-1, which facilitates efficient cell-to-cell spreading of HIV-1. Gp120 interacts with cell-associated heparan sulfate; this interaction increases virus infectivity on permissive cells and may be involved in infection of CD4- cells.</text>
</comment>
<evidence type="ECO:0000256" key="9">
    <source>
        <dbReference type="ARBA" id="ARBA00022511"/>
    </source>
</evidence>
<evidence type="ECO:0000256" key="31">
    <source>
        <dbReference type="ARBA" id="ARBA00023296"/>
    </source>
</evidence>
<evidence type="ECO:0000256" key="8">
    <source>
        <dbReference type="ARBA" id="ARBA00022510"/>
    </source>
</evidence>
<evidence type="ECO:0000256" key="29">
    <source>
        <dbReference type="ARBA" id="ARBA00023280"/>
    </source>
</evidence>
<dbReference type="FunFam" id="1.10.287.210:FF:000001">
    <property type="entry name" value="Envelope glycoprotein gp160"/>
    <property type="match status" value="1"/>
</dbReference>
<comment type="function">
    <text evidence="33">Transmembrane protein gp41: Acts as a class I viral fusion protein. Under the current model, the protein has at least 3 conformational states: pre-fusion native state, pre-hairpin intermediate state, and post-fusion hairpin state. During fusion of viral and target intracellular membranes, the coiled coil regions (heptad repeats) assume a trimer-of-hairpins structure, positioning the fusion peptide in close proximity to the C-terminal region of the ectodomain. The formation of this structure appears to drive apposition and subsequent fusion of viral and target cell membranes. Complete fusion occurs in host cell endosomes and is dynamin-dependent, however some lipid transfer might occur at the plasma membrane. The virus undergoes clathrin-dependent internalization long before endosomal fusion, thus minimizing the surface exposure of conserved viral epitopes during fusion and reducing the efficacy of inhibitors targeting these epitopes. Membranes fusion leads to delivery of the nucleocapsid into the cytoplasm.</text>
</comment>
<keyword evidence="11 33" id="KW-0945">Host-virus interaction</keyword>
<dbReference type="FunFam" id="1.20.5.490:FF:000001">
    <property type="entry name" value="Envelope glycoprotein gp160"/>
    <property type="match status" value="1"/>
</dbReference>
<keyword evidence="29 33" id="KW-0899">Viral immunoevasion</keyword>
<keyword evidence="7 33" id="KW-1168">Fusion of virus membrane with host membrane</keyword>
<evidence type="ECO:0000256" key="20">
    <source>
        <dbReference type="ARBA" id="ARBA00022879"/>
    </source>
</evidence>
<keyword evidence="19 33" id="KW-1043">Host membrane</keyword>
<dbReference type="Pfam" id="PF00516">
    <property type="entry name" value="GP120"/>
    <property type="match status" value="2"/>
</dbReference>
<evidence type="ECO:0000256" key="34">
    <source>
        <dbReference type="RuleBase" id="RU363095"/>
    </source>
</evidence>
<keyword evidence="20 33" id="KW-0261">Viral envelope protein</keyword>
<keyword evidence="15 33" id="KW-0053">Apoptosis</keyword>
<evidence type="ECO:0000256" key="35">
    <source>
        <dbReference type="SAM" id="MobiDB-lite"/>
    </source>
</evidence>
<feature type="region of interest" description="Disordered" evidence="35">
    <location>
        <begin position="714"/>
        <end position="738"/>
    </location>
</feature>
<feature type="domain" description="Human immunodeficiency virus 1 envelope glycoprotein Gp120" evidence="36">
    <location>
        <begin position="33"/>
        <end position="134"/>
    </location>
</feature>
<dbReference type="GO" id="GO:0005198">
    <property type="term" value="F:structural molecule activity"/>
    <property type="evidence" value="ECO:0007669"/>
    <property type="project" value="UniProtKB-UniRule"/>
</dbReference>
<feature type="transmembrane region" description="Helical" evidence="34">
    <location>
        <begin position="20"/>
        <end position="41"/>
    </location>
</feature>
<feature type="chain" id="PRO_5033181371" description="Envelope glycoprotein gp160" evidence="33">
    <location>
        <begin position="32"/>
        <end position="851"/>
    </location>
</feature>
<dbReference type="HAMAP" id="MF_04083">
    <property type="entry name" value="HIV_ENV"/>
    <property type="match status" value="1"/>
</dbReference>
<comment type="subunit">
    <text evidence="32">The mature envelope protein (Env) consists of a homotrimer of non-covalently associated gp120-gp41 heterodimers. The resulting complex protrudes from the virus surface as a spike. There seems to be as few as 10 spikes on the average virion. Interacts with host CD4, CCR5 and CXCR4. Gp120 also interacts with the C-type lectins CD209/DC-SIGN and CLEC4M/DC-SIGNR (collectively referred to as DC-SIGN(R)). Gp120 and gp41 interact with GalCer. Gp120 interacts with host ITGA4/ITGB7 complex; on CD4+ T-cells, this interaction results in rapid activation of integrin ITGAL/LFA-1, which facilitates efficient cell-to-cell spreading of HIV-1. Gp120 interacts with cell-associated heparan sulfate; this interaction increases virus infectivity on permissive cells and may be involved in infection of CD4- cells.</text>
</comment>
<evidence type="ECO:0000256" key="11">
    <source>
        <dbReference type="ARBA" id="ARBA00022581"/>
    </source>
</evidence>
<evidence type="ECO:0000256" key="23">
    <source>
        <dbReference type="ARBA" id="ARBA00023046"/>
    </source>
</evidence>
<keyword evidence="22 33" id="KW-1133">Transmembrane helix</keyword>
<evidence type="ECO:0000256" key="10">
    <source>
        <dbReference type="ARBA" id="ARBA00022570"/>
    </source>
</evidence>
<keyword evidence="17 33" id="KW-1161">Viral attachment to host cell</keyword>
<dbReference type="GO" id="GO:0019082">
    <property type="term" value="P:viral protein processing"/>
    <property type="evidence" value="ECO:0007669"/>
    <property type="project" value="UniProtKB-UniRule"/>
</dbReference>
<feature type="region of interest" description="CD4-binding loop" evidence="33">
    <location>
        <begin position="355"/>
        <end position="365"/>
    </location>
</feature>
<dbReference type="InterPro" id="IPR000777">
    <property type="entry name" value="HIV1_Gp120"/>
</dbReference>
<evidence type="ECO:0000256" key="22">
    <source>
        <dbReference type="ARBA" id="ARBA00022989"/>
    </source>
</evidence>
<keyword evidence="12 33" id="KW-1162">Viral penetration into host cytoplasm</keyword>
<evidence type="ECO:0000256" key="32">
    <source>
        <dbReference type="ARBA" id="ARBA00062028"/>
    </source>
</evidence>
<keyword evidence="16 33" id="KW-0732">Signal</keyword>
<reference evidence="38" key="2">
    <citation type="journal article" name="Sci. Transl. Med.">
        <title>Heightened resistance to host type 1 interferons characterizes HIV-1 at transmission and after antiretroviral therapy interruption.</title>
        <authorList>
            <person name="Gondim M.V.P."/>
            <person name="Sherrill-Mix S."/>
            <person name="Bibollet-Ruche F."/>
            <person name="Russell R.M."/>
            <person name="Trimboli S."/>
            <person name="Smith A.G."/>
            <person name="Li Y."/>
            <person name="Liu W."/>
            <person name="Avitto A.N."/>
            <person name="DeVoto J.C."/>
            <person name="Connell J."/>
            <person name="Fenton-May A.E."/>
            <person name="Pellegrino P."/>
            <person name="Williams I."/>
            <person name="Papasavvas E."/>
            <person name="Lorenzi J.C.C."/>
            <person name="Salantes D.B."/>
            <person name="Mampe F."/>
            <person name="Monroy M.A."/>
            <person name="Cohen Y.Z."/>
            <person name="Heath S."/>
            <person name="Saag M.S."/>
            <person name="Montaner L.J."/>
            <person name="Collman R.G."/>
            <person name="Siliciano J.M."/>
            <person name="Siliciano R.F."/>
            <person name="Plenderleith L.J."/>
            <person name="Sharp P.M."/>
            <person name="Caskey M."/>
            <person name="Nussenzweig M.C."/>
            <person name="Shaw G.M."/>
            <person name="Borrow P."/>
            <person name="Bar K.J."/>
            <person name="Hahn B.H."/>
        </authorList>
    </citation>
    <scope>NUCLEOTIDE SEQUENCE</scope>
    <source>
        <strain evidence="38">MM34.01.1B6</strain>
    </source>
</reference>
<keyword evidence="18 33" id="KW-0946">Virion</keyword>
<evidence type="ECO:0000256" key="21">
    <source>
        <dbReference type="ARBA" id="ARBA00022890"/>
    </source>
</evidence>
<comment type="subcellular location">
    <molecule>Transmembrane protein gp41</molecule>
    <subcellularLocation>
        <location evidence="33">Virion membrane</location>
        <topology evidence="33">Single-pass type I membrane protein</topology>
    </subcellularLocation>
    <subcellularLocation>
        <location evidence="33">Host cell membrane</location>
        <topology evidence="33">Single-pass type I membrane protein</topology>
    </subcellularLocation>
    <subcellularLocation>
        <location evidence="33">Host endosome membrane</location>
        <topology evidence="33">Single-pass type I membrane protein</topology>
    </subcellularLocation>
    <text evidence="33">It is probably concentrated at the site of budding and incorporated into the virions possibly by contacts between the cytoplasmic tail of Env and the N-terminus of Gag.</text>
</comment>
<evidence type="ECO:0000256" key="2">
    <source>
        <dbReference type="ARBA" id="ARBA00004433"/>
    </source>
</evidence>
<comment type="domain">
    <text evidence="33">The membrane proximal external region (MPER) present in gp41 is a tryptophan-rich region recognized by the antibodies 2F5, Z13, and 4E10. MPER seems to play a role in fusion.</text>
</comment>
<evidence type="ECO:0000256" key="12">
    <source>
        <dbReference type="ARBA" id="ARBA00022595"/>
    </source>
</evidence>
<dbReference type="GO" id="GO:0052031">
    <property type="term" value="P:symbiont-mediated perturbation of host defense response"/>
    <property type="evidence" value="ECO:0007669"/>
    <property type="project" value="UniProtKB-UniRule"/>
</dbReference>
<feature type="disulfide bond" evidence="33">
    <location>
        <begin position="53"/>
        <end position="73"/>
    </location>
</feature>
<comment type="domain">
    <text evidence="33">The CD4-binding region is targeted by the antibody b12.</text>
</comment>
<dbReference type="GO" id="GO:1903911">
    <property type="term" value="P:positive regulation of receptor clustering"/>
    <property type="evidence" value="ECO:0007669"/>
    <property type="project" value="UniProtKB-UniRule"/>
</dbReference>
<dbReference type="InterPro" id="IPR036377">
    <property type="entry name" value="Gp120_core_sf"/>
</dbReference>
<keyword evidence="21 33" id="KW-1164">Virus endocytosis by host</keyword>
<evidence type="ECO:0000256" key="16">
    <source>
        <dbReference type="ARBA" id="ARBA00022729"/>
    </source>
</evidence>
<dbReference type="InterPro" id="IPR037527">
    <property type="entry name" value="Gp160"/>
</dbReference>
<dbReference type="GO" id="GO:0044175">
    <property type="term" value="C:host cell endosome membrane"/>
    <property type="evidence" value="ECO:0007669"/>
    <property type="project" value="UniProtKB-SubCell"/>
</dbReference>
<feature type="chain" id="PRO_5033181370" description="Transmembrane protein gp41" evidence="33">
    <location>
        <begin position="506"/>
        <end position="851"/>
    </location>
</feature>
<feature type="transmembrane region" description="Helical" evidence="34">
    <location>
        <begin position="673"/>
        <end position="700"/>
    </location>
</feature>
<comment type="miscellaneous">
    <text evidence="33">HIV-1 lineages are divided in three main groups, M (for Major), O (for Outlier), and N (for New, or Non-M, Non-O). The vast majority of strains found worldwide belong to the group M. Group O seems to be endemic to and largely confined to Cameroon and neighboring countries in West Central Africa, where these viruses represent a small minority of HIV-1 strains. The group N is represented by a limited number of isolates from Cameroonian persons. The group M is further subdivided in 9 clades or subtypes (A to D, F to H, J and K).</text>
</comment>
<comment type="PTM">
    <text evidence="33">Palmitoylation of the transmembrane protein and of Env polyprotein (prior to its proteolytic cleavage) is essential for their association with host cell membrane lipid rafts. Palmitoylation is therefore required for envelope trafficking to classical lipid rafts, but not for viral replication.</text>
</comment>
<feature type="site" description="Cleavage; by host furin" evidence="33">
    <location>
        <begin position="505"/>
        <end position="506"/>
    </location>
</feature>
<evidence type="ECO:0000256" key="27">
    <source>
        <dbReference type="ARBA" id="ARBA00023157"/>
    </source>
</evidence>
<comment type="caution">
    <text evidence="33 34">Lacks conserved residue(s) required for the propagation of feature annotation.</text>
</comment>
<evidence type="ECO:0000256" key="26">
    <source>
        <dbReference type="ARBA" id="ARBA00023139"/>
    </source>
</evidence>
<comment type="function">
    <text evidence="33">Surface protein gp120: Attaches the virus to the host lymphoid cell by binding to the primary receptor CD4. This interaction induces a structural rearrangement creating a high affinity binding site for a chemokine coreceptor like CXCR4 and/or CCR5. Acts as a ligand for CD209/DC-SIGN and CLEC4M/DC-SIGNR, which are respectively found on dendritic cells (DCs), and on endothelial cells of liver sinusoids and lymph node sinuses. These interactions allow capture of viral particles at mucosal surfaces by these cells and subsequent transmission to permissive cells. HIV subverts the migration properties of dendritic cells to gain access to CD4+ T-cells in lymph nodes. Virus transmission to permissive T-cells occurs either in trans (without DCs infection, through viral capture and transmission), or in cis (following DCs productive infection, through the usual CD4-gp120 interaction), thereby inducing a robust infection. In trans infection, bound virions remain infectious over days and it is proposed that they are not degraded, but protected in non-lysosomal acidic organelles within the DCs close to the cell membrane thus contributing to the viral infectious potential during DCs' migration from the periphery to the lymphoid tissues. On arrival at lymphoid tissues, intact virions recycle back to DCs' cell surface allowing virus transmission to CD4+ T-cells.</text>
</comment>
<comment type="subcellular location">
    <molecule>Surface protein gp120</molecule>
    <subcellularLocation>
        <location evidence="33">Virion membrane</location>
        <topology evidence="33">Peripheral membrane protein</topology>
    </subcellularLocation>
    <subcellularLocation>
        <location evidence="33">Host cell membrane</location>
        <topology evidence="33">Peripheral membrane protein</topology>
    </subcellularLocation>
    <subcellularLocation>
        <location evidence="33">Host endosome membrane</location>
        <topology evidence="33">Single-pass type I membrane protein</topology>
    </subcellularLocation>
    <text evidence="33">The surface protein is not anchored to the viral envelope, but associates with the extravirion surface through its binding to TM. It is probably concentrated at the site of budding and incorporated into the virions possibly by contacts between the cytoplasmic tail of Env and the N-terminus of Gag.</text>
</comment>
<evidence type="ECO:0000256" key="19">
    <source>
        <dbReference type="ARBA" id="ARBA00022870"/>
    </source>
</evidence>
<keyword evidence="31 33" id="KW-1160">Virus entry into host cell</keyword>
<dbReference type="GO" id="GO:0020002">
    <property type="term" value="C:host cell plasma membrane"/>
    <property type="evidence" value="ECO:0007669"/>
    <property type="project" value="UniProtKB-SubCell"/>
</dbReference>
<evidence type="ECO:0000256" key="1">
    <source>
        <dbReference type="ARBA" id="ARBA00004402"/>
    </source>
</evidence>
<dbReference type="GO" id="GO:0039654">
    <property type="term" value="P:fusion of virus membrane with host endosome membrane"/>
    <property type="evidence" value="ECO:0007669"/>
    <property type="project" value="UniProtKB-UniRule"/>
</dbReference>
<feature type="region of interest" description="V2" evidence="33">
    <location>
        <begin position="149"/>
        <end position="188"/>
    </location>
</feature>
<keyword evidence="9 33" id="KW-1032">Host cell membrane</keyword>
<comment type="subcellular location">
    <subcellularLocation>
        <location evidence="3">Host cell membrane</location>
        <topology evidence="3">Peripheral membrane protein</topology>
    </subcellularLocation>
    <subcellularLocation>
        <location evidence="1">Host cell membrane</location>
        <topology evidence="1">Single-pass type I membrane protein</topology>
    </subcellularLocation>
    <subcellularLocation>
        <location evidence="2">Host endosome membrane</location>
        <topology evidence="2">Peripheral membrane protein</topology>
    </subcellularLocation>
    <subcellularLocation>
        <location evidence="5">Host endosome membrane</location>
        <topology evidence="5">Single-pass type I membrane protein</topology>
    </subcellularLocation>
    <subcellularLocation>
        <location evidence="6">Virion membrane</location>
        <topology evidence="6">Peripheral membrane protein</topology>
    </subcellularLocation>
    <subcellularLocation>
        <location evidence="4">Virion membrane</location>
        <topology evidence="4">Single-pass type I membrane protein</topology>
    </subcellularLocation>
</comment>
<dbReference type="SUPFAM" id="SSF56502">
    <property type="entry name" value="gp120 core"/>
    <property type="match status" value="2"/>
</dbReference>
<comment type="domain">
    <text evidence="33">The YXXL motif is involved in determining the exact site of viral release at the surface of infected mononuclear cells and promotes endocytosis. YXXL and di-leucine endocytosis motifs interact directly or indirectly with the clathrin adapter complexes, opperate independently, and their activities are not additive.</text>
</comment>
<evidence type="ECO:0000256" key="28">
    <source>
        <dbReference type="ARBA" id="ARBA00023180"/>
    </source>
</evidence>
<dbReference type="FunFam" id="2.170.40.20:FF:000001">
    <property type="entry name" value="Envelope glycoprotein gp160"/>
    <property type="match status" value="1"/>
</dbReference>
<feature type="coiled-coil region" evidence="33">
    <location>
        <begin position="628"/>
        <end position="662"/>
    </location>
</feature>
<feature type="region of interest" description="MPER; binding to GalCer" evidence="33">
    <location>
        <begin position="657"/>
        <end position="678"/>
    </location>
</feature>
<feature type="disulfide bond" evidence="33">
    <location>
        <begin position="220"/>
        <end position="231"/>
    </location>
</feature>
<keyword evidence="30 33" id="KW-0449">Lipoprotein</keyword>
<organism evidence="38">
    <name type="scientific">Human immunodeficiency virus type 1</name>
    <name type="common">HIV-1</name>
    <dbReference type="NCBI Taxonomy" id="11676"/>
    <lineage>
        <taxon>Viruses</taxon>
        <taxon>Riboviria</taxon>
        <taxon>Pararnavirae</taxon>
        <taxon>Artverviricota</taxon>
        <taxon>Revtraviricetes</taxon>
        <taxon>Ortervirales</taxon>
        <taxon>Retroviridae</taxon>
        <taxon>Orthoretrovirinae</taxon>
        <taxon>Lentivirus</taxon>
        <taxon>Lentivirus humimdef1</taxon>
    </lineage>
</organism>
<feature type="short sequence motif" description="YXXL motif; contains endocytosis signal" evidence="33">
    <location>
        <begin position="707"/>
        <end position="710"/>
    </location>
</feature>
<evidence type="ECO:0000256" key="30">
    <source>
        <dbReference type="ARBA" id="ARBA00023288"/>
    </source>
</evidence>
<dbReference type="GO" id="GO:0016020">
    <property type="term" value="C:membrane"/>
    <property type="evidence" value="ECO:0007669"/>
    <property type="project" value="UniProtKB-UniRule"/>
</dbReference>
<feature type="disulfide bond" evidence="33">
    <location>
        <begin position="210"/>
        <end position="239"/>
    </location>
</feature>
<evidence type="ECO:0000256" key="17">
    <source>
        <dbReference type="ARBA" id="ARBA00022804"/>
    </source>
</evidence>
<feature type="region of interest" description="Disordered" evidence="35">
    <location>
        <begin position="446"/>
        <end position="468"/>
    </location>
</feature>
<comment type="domain">
    <text evidence="33 34">The 17 amino acids long immunosuppressive region is present in many retroviral envelope proteins. Synthetic peptides derived from this relatively conserved sequence inhibit immune function in vitro and in vivo.</text>
</comment>